<proteinExistence type="predicted"/>
<dbReference type="CDD" id="cd03205">
    <property type="entry name" value="GST_C_6"/>
    <property type="match status" value="1"/>
</dbReference>
<dbReference type="GO" id="GO:0005737">
    <property type="term" value="C:cytoplasm"/>
    <property type="evidence" value="ECO:0007669"/>
    <property type="project" value="TreeGrafter"/>
</dbReference>
<dbReference type="InterPro" id="IPR050983">
    <property type="entry name" value="GST_Omega/HSP26"/>
</dbReference>
<organism evidence="3 4">
    <name type="scientific">Andreprevotia lacus DSM 23236</name>
    <dbReference type="NCBI Taxonomy" id="1121001"/>
    <lineage>
        <taxon>Bacteria</taxon>
        <taxon>Pseudomonadati</taxon>
        <taxon>Pseudomonadota</taxon>
        <taxon>Betaproteobacteria</taxon>
        <taxon>Neisseriales</taxon>
        <taxon>Chitinibacteraceae</taxon>
        <taxon>Andreprevotia</taxon>
    </lineage>
</organism>
<feature type="domain" description="GST C-terminal" evidence="2">
    <location>
        <begin position="83"/>
        <end position="204"/>
    </location>
</feature>
<gene>
    <name evidence="3" type="ORF">SAMN02745857_03431</name>
</gene>
<protein>
    <submittedName>
        <fullName evidence="3">Glutathione S-transferase</fullName>
    </submittedName>
</protein>
<evidence type="ECO:0000313" key="3">
    <source>
        <dbReference type="EMBL" id="SMC28812.1"/>
    </source>
</evidence>
<dbReference type="InterPro" id="IPR040079">
    <property type="entry name" value="Glutathione_S-Trfase"/>
</dbReference>
<sequence length="204" mass="22488">MKLYTSFTSPFGRKVRVVLLEKKIDCQLIEDVPNTPDSQIASVNPLGKVPVLILDDGKPLYDSSVIVDYLDHVSPVGKLLPAEHRQSVGVKRWEALADGIIDAAILVMNERRRPPAQQSGDWLTRQQQKIDQGLAGLSADLGEHKWCYGGHFSLADIAVGCCLGYLNFRFPELDWAERHPNLAGLYALLGERPSFQDTAPPAAA</sequence>
<dbReference type="PROSITE" id="PS50404">
    <property type="entry name" value="GST_NTER"/>
    <property type="match status" value="1"/>
</dbReference>
<evidence type="ECO:0000259" key="2">
    <source>
        <dbReference type="PROSITE" id="PS50405"/>
    </source>
</evidence>
<dbReference type="SUPFAM" id="SSF47616">
    <property type="entry name" value="GST C-terminal domain-like"/>
    <property type="match status" value="1"/>
</dbReference>
<dbReference type="PROSITE" id="PS50405">
    <property type="entry name" value="GST_CTER"/>
    <property type="match status" value="1"/>
</dbReference>
<dbReference type="SUPFAM" id="SSF52833">
    <property type="entry name" value="Thioredoxin-like"/>
    <property type="match status" value="1"/>
</dbReference>
<keyword evidence="4" id="KW-1185">Reference proteome</keyword>
<evidence type="ECO:0000313" key="4">
    <source>
        <dbReference type="Proteomes" id="UP000192761"/>
    </source>
</evidence>
<dbReference type="GO" id="GO:0016740">
    <property type="term" value="F:transferase activity"/>
    <property type="evidence" value="ECO:0007669"/>
    <property type="project" value="UniProtKB-KW"/>
</dbReference>
<dbReference type="SFLD" id="SFLDG00358">
    <property type="entry name" value="Main_(cytGST)"/>
    <property type="match status" value="1"/>
</dbReference>
<dbReference type="SFLD" id="SFLDS00019">
    <property type="entry name" value="Glutathione_Transferase_(cytos"/>
    <property type="match status" value="1"/>
</dbReference>
<dbReference type="Gene3D" id="3.40.30.10">
    <property type="entry name" value="Glutaredoxin"/>
    <property type="match status" value="1"/>
</dbReference>
<evidence type="ECO:0000259" key="1">
    <source>
        <dbReference type="PROSITE" id="PS50404"/>
    </source>
</evidence>
<dbReference type="RefSeq" id="WP_084092384.1">
    <property type="nucleotide sequence ID" value="NZ_FWXD01000025.1"/>
</dbReference>
<dbReference type="Gene3D" id="1.20.1050.10">
    <property type="match status" value="1"/>
</dbReference>
<dbReference type="AlphaFoldDB" id="A0A1W1XY33"/>
<dbReference type="OrthoDB" id="8634103at2"/>
<dbReference type="InterPro" id="IPR036282">
    <property type="entry name" value="Glutathione-S-Trfase_C_sf"/>
</dbReference>
<dbReference type="EMBL" id="FWXD01000025">
    <property type="protein sequence ID" value="SMC28812.1"/>
    <property type="molecule type" value="Genomic_DNA"/>
</dbReference>
<name>A0A1W1XY33_9NEIS</name>
<dbReference type="Pfam" id="PF13410">
    <property type="entry name" value="GST_C_2"/>
    <property type="match status" value="1"/>
</dbReference>
<dbReference type="PANTHER" id="PTHR43968">
    <property type="match status" value="1"/>
</dbReference>
<dbReference type="Pfam" id="PF13417">
    <property type="entry name" value="GST_N_3"/>
    <property type="match status" value="1"/>
</dbReference>
<accession>A0A1W1XY33</accession>
<feature type="domain" description="GST N-terminal" evidence="1">
    <location>
        <begin position="1"/>
        <end position="78"/>
    </location>
</feature>
<dbReference type="InterPro" id="IPR004045">
    <property type="entry name" value="Glutathione_S-Trfase_N"/>
</dbReference>
<dbReference type="InterPro" id="IPR036249">
    <property type="entry name" value="Thioredoxin-like_sf"/>
</dbReference>
<dbReference type="Proteomes" id="UP000192761">
    <property type="component" value="Unassembled WGS sequence"/>
</dbReference>
<dbReference type="InterPro" id="IPR010987">
    <property type="entry name" value="Glutathione-S-Trfase_C-like"/>
</dbReference>
<dbReference type="STRING" id="1121001.SAMN02745857_03431"/>
<keyword evidence="3" id="KW-0808">Transferase</keyword>
<dbReference type="NCBIfam" id="NF007682">
    <property type="entry name" value="PRK10357.1"/>
    <property type="match status" value="1"/>
</dbReference>
<reference evidence="3 4" key="1">
    <citation type="submission" date="2017-04" db="EMBL/GenBank/DDBJ databases">
        <authorList>
            <person name="Afonso C.L."/>
            <person name="Miller P.J."/>
            <person name="Scott M.A."/>
            <person name="Spackman E."/>
            <person name="Goraichik I."/>
            <person name="Dimitrov K.M."/>
            <person name="Suarez D.L."/>
            <person name="Swayne D.E."/>
        </authorList>
    </citation>
    <scope>NUCLEOTIDE SEQUENCE [LARGE SCALE GENOMIC DNA]</scope>
    <source>
        <strain evidence="3 4">DSM 23236</strain>
    </source>
</reference>
<dbReference type="PANTHER" id="PTHR43968:SF6">
    <property type="entry name" value="GLUTATHIONE S-TRANSFERASE OMEGA"/>
    <property type="match status" value="1"/>
</dbReference>